<dbReference type="Pfam" id="PF22022">
    <property type="entry name" value="Phage_int_M"/>
    <property type="match status" value="1"/>
</dbReference>
<comment type="similarity">
    <text evidence="1">Belongs to the 'phage' integrase family.</text>
</comment>
<accession>A0A6F8U0N9</accession>
<evidence type="ECO:0000259" key="5">
    <source>
        <dbReference type="PROSITE" id="PS51898"/>
    </source>
</evidence>
<dbReference type="AlphaFoldDB" id="A0A6F8U0N9"/>
<dbReference type="Gene3D" id="1.10.150.130">
    <property type="match status" value="1"/>
</dbReference>
<dbReference type="InterPro" id="IPR010998">
    <property type="entry name" value="Integrase_recombinase_N"/>
</dbReference>
<dbReference type="Gene3D" id="3.30.160.390">
    <property type="entry name" value="Integrase, DNA-binding domain"/>
    <property type="match status" value="1"/>
</dbReference>
<dbReference type="PANTHER" id="PTHR30629">
    <property type="entry name" value="PROPHAGE INTEGRASE"/>
    <property type="match status" value="1"/>
</dbReference>
<sequence>MPKKARELSALEVKRLSEPGRHAVGGVSGLYLQVTPGAGRSWILRTLVGNRRREMGLGGYPDIGLADAREAARLARKRILDGEDPIAQRRAARRALIAEQQKLMTFDQCAAAVIEVKRQEARNAKHAKQWETTLATYASPELGQLAIGEIELAHIVNVLEPHWTTKTETMTRVRQRIETVLAWAIARGYREGDNPARWRGNLDAILPKPAKVSKVAHHKALPYEEVGAFMHDLRRRNGIAARALEFTILTAARSGEVRGATWDEIDLDAGVWTIPGERMKAGREHRVPLSPAAIELLEALPRYEGINFVFPAPRLGQLSDAGMSAVLKRMGVGVTVHGFRSTFRDWTAERTSTPHHVAEMALAHTIKNSAEAAYRRGDMLEKRRRLMEQWADYCAAPASGASVTAIREASA</sequence>
<dbReference type="InterPro" id="IPR050808">
    <property type="entry name" value="Phage_Integrase"/>
</dbReference>
<keyword evidence="2" id="KW-0229">DNA integration</keyword>
<dbReference type="GO" id="GO:0015074">
    <property type="term" value="P:DNA integration"/>
    <property type="evidence" value="ECO:0007669"/>
    <property type="project" value="UniProtKB-KW"/>
</dbReference>
<reference evidence="6 7" key="1">
    <citation type="submission" date="2020-03" db="EMBL/GenBank/DDBJ databases">
        <title>Complete Genome Sequence of Halomonas hydrothermalis Strain Slthf2, Halophilic Bacterium Isolated from Deep-Sea Hydrothermal-Vent Environments.</title>
        <authorList>
            <person name="Takeyama N."/>
            <person name="Huang M."/>
            <person name="Sato K."/>
            <person name="Galipon J."/>
            <person name="Arakawa K."/>
        </authorList>
    </citation>
    <scope>NUCLEOTIDE SEQUENCE [LARGE SCALE GENOMIC DNA]</scope>
    <source>
        <strain evidence="6 7">Slthf2</strain>
    </source>
</reference>
<dbReference type="GO" id="GO:0006310">
    <property type="term" value="P:DNA recombination"/>
    <property type="evidence" value="ECO:0007669"/>
    <property type="project" value="UniProtKB-KW"/>
</dbReference>
<evidence type="ECO:0000313" key="6">
    <source>
        <dbReference type="EMBL" id="BCB07217.1"/>
    </source>
</evidence>
<protein>
    <submittedName>
        <fullName evidence="6">Phage integrase</fullName>
    </submittedName>
</protein>
<dbReference type="InterPro" id="IPR002104">
    <property type="entry name" value="Integrase_catalytic"/>
</dbReference>
<name>A0A6F8U0N9_9GAMM</name>
<dbReference type="InterPro" id="IPR013762">
    <property type="entry name" value="Integrase-like_cat_sf"/>
</dbReference>
<evidence type="ECO:0000256" key="4">
    <source>
        <dbReference type="ARBA" id="ARBA00023172"/>
    </source>
</evidence>
<dbReference type="EMBL" id="AP022843">
    <property type="protein sequence ID" value="BCB07217.1"/>
    <property type="molecule type" value="Genomic_DNA"/>
</dbReference>
<gene>
    <name evidence="6" type="ORF">HHSLTHF2_11070</name>
</gene>
<dbReference type="Proteomes" id="UP000502259">
    <property type="component" value="Chromosome"/>
</dbReference>
<dbReference type="Gene3D" id="1.10.443.10">
    <property type="entry name" value="Intergrase catalytic core"/>
    <property type="match status" value="1"/>
</dbReference>
<evidence type="ECO:0000256" key="1">
    <source>
        <dbReference type="ARBA" id="ARBA00008857"/>
    </source>
</evidence>
<evidence type="ECO:0000256" key="2">
    <source>
        <dbReference type="ARBA" id="ARBA00022908"/>
    </source>
</evidence>
<proteinExistence type="inferred from homology"/>
<evidence type="ECO:0000256" key="3">
    <source>
        <dbReference type="ARBA" id="ARBA00023125"/>
    </source>
</evidence>
<dbReference type="InterPro" id="IPR038488">
    <property type="entry name" value="Integrase_DNA-bd_sf"/>
</dbReference>
<dbReference type="SUPFAM" id="SSF56349">
    <property type="entry name" value="DNA breaking-rejoining enzymes"/>
    <property type="match status" value="1"/>
</dbReference>
<dbReference type="PANTHER" id="PTHR30629:SF2">
    <property type="entry name" value="PROPHAGE INTEGRASE INTS-RELATED"/>
    <property type="match status" value="1"/>
</dbReference>
<dbReference type="Pfam" id="PF00589">
    <property type="entry name" value="Phage_integrase"/>
    <property type="match status" value="1"/>
</dbReference>
<keyword evidence="7" id="KW-1185">Reference proteome</keyword>
<dbReference type="GO" id="GO:0003677">
    <property type="term" value="F:DNA binding"/>
    <property type="evidence" value="ECO:0007669"/>
    <property type="project" value="UniProtKB-KW"/>
</dbReference>
<dbReference type="InterPro" id="IPR011010">
    <property type="entry name" value="DNA_brk_join_enz"/>
</dbReference>
<dbReference type="InterPro" id="IPR025166">
    <property type="entry name" value="Integrase_DNA_bind_dom"/>
</dbReference>
<dbReference type="Pfam" id="PF13356">
    <property type="entry name" value="Arm-DNA-bind_3"/>
    <property type="match status" value="1"/>
</dbReference>
<dbReference type="PROSITE" id="PS51898">
    <property type="entry name" value="TYR_RECOMBINASE"/>
    <property type="match status" value="1"/>
</dbReference>
<keyword evidence="3" id="KW-0238">DNA-binding</keyword>
<keyword evidence="4" id="KW-0233">DNA recombination</keyword>
<dbReference type="RefSeq" id="WP_172420302.1">
    <property type="nucleotide sequence ID" value="NZ_AP022843.1"/>
</dbReference>
<feature type="domain" description="Tyr recombinase" evidence="5">
    <location>
        <begin position="216"/>
        <end position="387"/>
    </location>
</feature>
<dbReference type="CDD" id="cd00801">
    <property type="entry name" value="INT_P4_C"/>
    <property type="match status" value="1"/>
</dbReference>
<evidence type="ECO:0000313" key="7">
    <source>
        <dbReference type="Proteomes" id="UP000502259"/>
    </source>
</evidence>
<dbReference type="InterPro" id="IPR053876">
    <property type="entry name" value="Phage_int_M"/>
</dbReference>
<organism evidence="6 7">
    <name type="scientific">Halomonas hydrothermalis</name>
    <dbReference type="NCBI Taxonomy" id="115561"/>
    <lineage>
        <taxon>Bacteria</taxon>
        <taxon>Pseudomonadati</taxon>
        <taxon>Pseudomonadota</taxon>
        <taxon>Gammaproteobacteria</taxon>
        <taxon>Oceanospirillales</taxon>
        <taxon>Halomonadaceae</taxon>
        <taxon>Halomonas</taxon>
    </lineage>
</organism>